<dbReference type="InterPro" id="IPR020843">
    <property type="entry name" value="ER"/>
</dbReference>
<dbReference type="EMBL" id="SHBP01000002">
    <property type="protein sequence ID" value="RZO20995.1"/>
    <property type="molecule type" value="Genomic_DNA"/>
</dbReference>
<feature type="domain" description="Enoyl reductase (ER)" evidence="2">
    <location>
        <begin position="10"/>
        <end position="325"/>
    </location>
</feature>
<accession>A0A520MID8</accession>
<dbReference type="PANTHER" id="PTHR44154">
    <property type="entry name" value="QUINONE OXIDOREDUCTASE"/>
    <property type="match status" value="1"/>
</dbReference>
<dbReference type="InterPro" id="IPR013154">
    <property type="entry name" value="ADH-like_N"/>
</dbReference>
<evidence type="ECO:0000313" key="4">
    <source>
        <dbReference type="Proteomes" id="UP000315889"/>
    </source>
</evidence>
<name>A0A520MID8_9GAMM</name>
<dbReference type="InterPro" id="IPR051603">
    <property type="entry name" value="Zinc-ADH_QOR/CCCR"/>
</dbReference>
<organism evidence="3 4">
    <name type="scientific">SAR92 clade bacterium</name>
    <dbReference type="NCBI Taxonomy" id="2315479"/>
    <lineage>
        <taxon>Bacteria</taxon>
        <taxon>Pseudomonadati</taxon>
        <taxon>Pseudomonadota</taxon>
        <taxon>Gammaproteobacteria</taxon>
        <taxon>Cellvibrionales</taxon>
        <taxon>Porticoccaceae</taxon>
        <taxon>SAR92 clade</taxon>
    </lineage>
</organism>
<dbReference type="GO" id="GO:0016491">
    <property type="term" value="F:oxidoreductase activity"/>
    <property type="evidence" value="ECO:0007669"/>
    <property type="project" value="InterPro"/>
</dbReference>
<evidence type="ECO:0000256" key="1">
    <source>
        <dbReference type="ARBA" id="ARBA00022857"/>
    </source>
</evidence>
<dbReference type="AlphaFoldDB" id="A0A520MID8"/>
<evidence type="ECO:0000313" key="3">
    <source>
        <dbReference type="EMBL" id="RZO20995.1"/>
    </source>
</evidence>
<dbReference type="InterPro" id="IPR011032">
    <property type="entry name" value="GroES-like_sf"/>
</dbReference>
<dbReference type="PANTHER" id="PTHR44154:SF1">
    <property type="entry name" value="QUINONE OXIDOREDUCTASE"/>
    <property type="match status" value="1"/>
</dbReference>
<dbReference type="Gene3D" id="3.90.180.10">
    <property type="entry name" value="Medium-chain alcohol dehydrogenases, catalytic domain"/>
    <property type="match status" value="1"/>
</dbReference>
<reference evidence="3 4" key="1">
    <citation type="submission" date="2019-02" db="EMBL/GenBank/DDBJ databases">
        <title>Prokaryotic population dynamics and viral predation in marine succession experiment using metagenomics: the confinement effect.</title>
        <authorList>
            <person name="Haro-Moreno J.M."/>
            <person name="Rodriguez-Valera F."/>
            <person name="Lopez-Perez M."/>
        </authorList>
    </citation>
    <scope>NUCLEOTIDE SEQUENCE [LARGE SCALE GENOMIC DNA]</scope>
    <source>
        <strain evidence="3">MED-G170</strain>
    </source>
</reference>
<proteinExistence type="predicted"/>
<dbReference type="Pfam" id="PF00107">
    <property type="entry name" value="ADH_zinc_N"/>
    <property type="match status" value="1"/>
</dbReference>
<dbReference type="SUPFAM" id="SSF50129">
    <property type="entry name" value="GroES-like"/>
    <property type="match status" value="1"/>
</dbReference>
<evidence type="ECO:0000259" key="2">
    <source>
        <dbReference type="SMART" id="SM00829"/>
    </source>
</evidence>
<dbReference type="Proteomes" id="UP000315889">
    <property type="component" value="Unassembled WGS sequence"/>
</dbReference>
<keyword evidence="1" id="KW-0521">NADP</keyword>
<dbReference type="SMART" id="SM00829">
    <property type="entry name" value="PKS_ER"/>
    <property type="match status" value="1"/>
</dbReference>
<dbReference type="InterPro" id="IPR036291">
    <property type="entry name" value="NAD(P)-bd_dom_sf"/>
</dbReference>
<dbReference type="InterPro" id="IPR013149">
    <property type="entry name" value="ADH-like_C"/>
</dbReference>
<dbReference type="Pfam" id="PF08240">
    <property type="entry name" value="ADH_N"/>
    <property type="match status" value="1"/>
</dbReference>
<comment type="caution">
    <text evidence="3">The sequence shown here is derived from an EMBL/GenBank/DDBJ whole genome shotgun (WGS) entry which is preliminary data.</text>
</comment>
<dbReference type="Gene3D" id="3.40.50.720">
    <property type="entry name" value="NAD(P)-binding Rossmann-like Domain"/>
    <property type="match status" value="1"/>
</dbReference>
<gene>
    <name evidence="3" type="ORF">EVB03_01835</name>
</gene>
<sequence>MKAAWFENFGSPEDVLQVGEQPKPITEEGQVLVKLVTSGVNPSDVKKRAGSFPNLLDGGLVIPHSDGAGVIEAVGNGVSPSRIGERVWIYQAQYGRRQGTAAEYVTLDAQRVIKLPHNTDFDVGACLGIPAMTSHRCVHADGDINGQTLLITGGAGRVGYYAIQWAVMAGAEVITTASNSSDRDLCLALGAKAVVNHREEDWGQQVLVATSGKKVDRVIDVEFGANLPQILGCIAPNGVIATYSSTQVKTPSLPFLDMMYMDLTLRMVIVYAMPESAKQAAIEAISIALEQEKLEHRVTHVVPLEKISKAHELIETGGFGGCVVVSMESSE</sequence>
<dbReference type="CDD" id="cd08253">
    <property type="entry name" value="zeta_crystallin"/>
    <property type="match status" value="1"/>
</dbReference>
<dbReference type="SUPFAM" id="SSF51735">
    <property type="entry name" value="NAD(P)-binding Rossmann-fold domains"/>
    <property type="match status" value="1"/>
</dbReference>
<protein>
    <submittedName>
        <fullName evidence="3">NADPH:quinone reductase</fullName>
    </submittedName>
</protein>